<accession>A0A8S5Q922</accession>
<dbReference type="InterPro" id="IPR011664">
    <property type="entry name" value="Abi_system_AbiD/AbiF-like"/>
</dbReference>
<proteinExistence type="predicted"/>
<sequence length="336" mass="40077">MTEKQIIPFKSWEQQLEQIRKKNIDLNEEFKSDYIKILKNHSYYSLINGYKPIFLKDGEKDEMIDETRFDYFYISKIIEMDLSSILLKYLLVIEQGFRTRVSYVISREFGTDDTVYTNPDLYRNHRHINKQAVLDALDEIILQPHSPSYSFYFSDQREPRASIPPWILLQDIDFYRVIQLYNILPTTLQKEIRSDYIRCNDRNSAESKEFSDTLNFLREYRNLFAHSKRNFKEKIKNSARRRTCLNSYFPNLFSEISFENHRNKDLVTCLYLVFAFLNDDFLRGRLLNDLLTLFSLDSYIEKGSLTPKKLFSGKTAFDILELPIDVIDKLARNLND</sequence>
<protein>
    <submittedName>
        <fullName evidence="1">Abi-like protein</fullName>
    </submittedName>
</protein>
<dbReference type="Pfam" id="PF07751">
    <property type="entry name" value="Abi_2"/>
    <property type="match status" value="1"/>
</dbReference>
<name>A0A8S5Q922_9CAUD</name>
<organism evidence="1">
    <name type="scientific">Siphoviridae sp. ctfR912</name>
    <dbReference type="NCBI Taxonomy" id="2825596"/>
    <lineage>
        <taxon>Viruses</taxon>
        <taxon>Duplodnaviria</taxon>
        <taxon>Heunggongvirae</taxon>
        <taxon>Uroviricota</taxon>
        <taxon>Caudoviricetes</taxon>
    </lineage>
</organism>
<dbReference type="EMBL" id="BK015614">
    <property type="protein sequence ID" value="DAE15894.1"/>
    <property type="molecule type" value="Genomic_DNA"/>
</dbReference>
<reference evidence="1" key="1">
    <citation type="journal article" date="2021" name="Proc. Natl. Acad. Sci. U.S.A.">
        <title>A Catalog of Tens of Thousands of Viruses from Human Metagenomes Reveals Hidden Associations with Chronic Diseases.</title>
        <authorList>
            <person name="Tisza M.J."/>
            <person name="Buck C.B."/>
        </authorList>
    </citation>
    <scope>NUCLEOTIDE SEQUENCE</scope>
    <source>
        <strain evidence="1">CtfR912</strain>
    </source>
</reference>
<evidence type="ECO:0000313" key="1">
    <source>
        <dbReference type="EMBL" id="DAE15894.1"/>
    </source>
</evidence>